<comment type="caution">
    <text evidence="2">The sequence shown here is derived from an EMBL/GenBank/DDBJ whole genome shotgun (WGS) entry which is preliminary data.</text>
</comment>
<feature type="transmembrane region" description="Helical" evidence="1">
    <location>
        <begin position="42"/>
        <end position="64"/>
    </location>
</feature>
<organism evidence="2 3">
    <name type="scientific">Marivirga lumbricoides</name>
    <dbReference type="NCBI Taxonomy" id="1046115"/>
    <lineage>
        <taxon>Bacteria</taxon>
        <taxon>Pseudomonadati</taxon>
        <taxon>Bacteroidota</taxon>
        <taxon>Cytophagia</taxon>
        <taxon>Cytophagales</taxon>
        <taxon>Marivirgaceae</taxon>
        <taxon>Marivirga</taxon>
    </lineage>
</organism>
<proteinExistence type="predicted"/>
<feature type="transmembrane region" description="Helical" evidence="1">
    <location>
        <begin position="12"/>
        <end position="36"/>
    </location>
</feature>
<evidence type="ECO:0000313" key="2">
    <source>
        <dbReference type="EMBL" id="GGC19372.1"/>
    </source>
</evidence>
<keyword evidence="3" id="KW-1185">Reference proteome</keyword>
<dbReference type="EMBL" id="BMEC01000001">
    <property type="protein sequence ID" value="GGC19372.1"/>
    <property type="molecule type" value="Genomic_DNA"/>
</dbReference>
<gene>
    <name evidence="2" type="ORF">GCM10011506_00540</name>
</gene>
<evidence type="ECO:0000313" key="3">
    <source>
        <dbReference type="Proteomes" id="UP000636010"/>
    </source>
</evidence>
<evidence type="ECO:0000256" key="1">
    <source>
        <dbReference type="SAM" id="Phobius"/>
    </source>
</evidence>
<protein>
    <recommendedName>
        <fullName evidence="4">DUF3592 domain-containing protein</fullName>
    </recommendedName>
</protein>
<keyword evidence="1" id="KW-1133">Transmembrane helix</keyword>
<keyword evidence="1" id="KW-0812">Transmembrane</keyword>
<dbReference type="Proteomes" id="UP000636010">
    <property type="component" value="Unassembled WGS sequence"/>
</dbReference>
<keyword evidence="1" id="KW-0472">Membrane</keyword>
<sequence>MNYFDFKKRNLISGPHLLGVILIFAGLVALISPAFIKSEPDLARILGVGFGAIIIGFVIIFSYTGTYIDFSEKRFKEYTSIGGYKMGEWDVLPAINTVQVTSSTFKVTNTPNGISPTLSGKVTDFKVRLFSNKSQADFCFVYSSRKRAIKSAEVLVSHLNADLLVHLPNEY</sequence>
<accession>A0ABQ1L9I8</accession>
<evidence type="ECO:0008006" key="4">
    <source>
        <dbReference type="Google" id="ProtNLM"/>
    </source>
</evidence>
<reference evidence="3" key="1">
    <citation type="journal article" date="2019" name="Int. J. Syst. Evol. Microbiol.">
        <title>The Global Catalogue of Microorganisms (GCM) 10K type strain sequencing project: providing services to taxonomists for standard genome sequencing and annotation.</title>
        <authorList>
            <consortium name="The Broad Institute Genomics Platform"/>
            <consortium name="The Broad Institute Genome Sequencing Center for Infectious Disease"/>
            <person name="Wu L."/>
            <person name="Ma J."/>
        </authorList>
    </citation>
    <scope>NUCLEOTIDE SEQUENCE [LARGE SCALE GENOMIC DNA]</scope>
    <source>
        <strain evidence="3">CGMCC 1.10832</strain>
    </source>
</reference>
<dbReference type="RefSeq" id="WP_188459796.1">
    <property type="nucleotide sequence ID" value="NZ_BAABHU010000001.1"/>
</dbReference>
<name>A0ABQ1L9I8_9BACT</name>